<dbReference type="OrthoDB" id="191601at2759"/>
<evidence type="ECO:0000313" key="3">
    <source>
        <dbReference type="Proteomes" id="UP000236333"/>
    </source>
</evidence>
<accession>A0A2J8AEJ2</accession>
<feature type="compositionally biased region" description="Low complexity" evidence="1">
    <location>
        <begin position="291"/>
        <end position="305"/>
    </location>
</feature>
<dbReference type="AlphaFoldDB" id="A0A2J8AEJ2"/>
<feature type="region of interest" description="Disordered" evidence="1">
    <location>
        <begin position="141"/>
        <end position="183"/>
    </location>
</feature>
<feature type="compositionally biased region" description="Gly residues" evidence="1">
    <location>
        <begin position="153"/>
        <end position="183"/>
    </location>
</feature>
<keyword evidence="3" id="KW-1185">Reference proteome</keyword>
<gene>
    <name evidence="2" type="ORF">TSOC_002251</name>
</gene>
<protein>
    <recommendedName>
        <fullName evidence="4">Transport and Golgi organization 2</fullName>
    </recommendedName>
</protein>
<dbReference type="EMBL" id="PGGS01000042">
    <property type="protein sequence ID" value="PNH10933.1"/>
    <property type="molecule type" value="Genomic_DNA"/>
</dbReference>
<dbReference type="Pfam" id="PF05742">
    <property type="entry name" value="TANGO2"/>
    <property type="match status" value="1"/>
</dbReference>
<dbReference type="PANTHER" id="PTHR17985">
    <property type="entry name" value="SER/THR-RICH PROTEIN T10 IN DGCR REGION"/>
    <property type="match status" value="1"/>
</dbReference>
<name>A0A2J8AEJ2_9CHLO</name>
<feature type="compositionally biased region" description="Gly residues" evidence="1">
    <location>
        <begin position="306"/>
        <end position="319"/>
    </location>
</feature>
<feature type="region of interest" description="Disordered" evidence="1">
    <location>
        <begin position="245"/>
        <end position="326"/>
    </location>
</feature>
<evidence type="ECO:0000256" key="1">
    <source>
        <dbReference type="SAM" id="MobiDB-lite"/>
    </source>
</evidence>
<comment type="caution">
    <text evidence="2">The sequence shown here is derived from an EMBL/GenBank/DDBJ whole genome shotgun (WGS) entry which is preliminary data.</text>
</comment>
<organism evidence="2 3">
    <name type="scientific">Tetrabaena socialis</name>
    <dbReference type="NCBI Taxonomy" id="47790"/>
    <lineage>
        <taxon>Eukaryota</taxon>
        <taxon>Viridiplantae</taxon>
        <taxon>Chlorophyta</taxon>
        <taxon>core chlorophytes</taxon>
        <taxon>Chlorophyceae</taxon>
        <taxon>CS clade</taxon>
        <taxon>Chlamydomonadales</taxon>
        <taxon>Tetrabaenaceae</taxon>
        <taxon>Tetrabaena</taxon>
    </lineage>
</organism>
<evidence type="ECO:0008006" key="4">
    <source>
        <dbReference type="Google" id="ProtNLM"/>
    </source>
</evidence>
<evidence type="ECO:0000313" key="2">
    <source>
        <dbReference type="EMBL" id="PNH10933.1"/>
    </source>
</evidence>
<dbReference type="InterPro" id="IPR008551">
    <property type="entry name" value="TANGO2"/>
</dbReference>
<reference evidence="2 3" key="1">
    <citation type="journal article" date="2017" name="Mol. Biol. Evol.">
        <title>The 4-celled Tetrabaena socialis nuclear genome reveals the essential components for genetic control of cell number at the origin of multicellularity in the volvocine lineage.</title>
        <authorList>
            <person name="Featherston J."/>
            <person name="Arakaki Y."/>
            <person name="Hanschen E.R."/>
            <person name="Ferris P.J."/>
            <person name="Michod R.E."/>
            <person name="Olson B.J.S.C."/>
            <person name="Nozaki H."/>
            <person name="Durand P.M."/>
        </authorList>
    </citation>
    <scope>NUCLEOTIDE SEQUENCE [LARGE SCALE GENOMIC DNA]</scope>
    <source>
        <strain evidence="2 3">NIES-571</strain>
    </source>
</reference>
<sequence length="447" mass="45338">MCLCFWELGTSGEASQPLLIVAFNRDEYFDRPTAELHCWDDGSGVIAGRDLEGQGTWLGISAARQRVAWLTNLRSADPIEPSSLTRQHASRGELPTRFLTGTQSPLEFVQSLDPAHYHGYNLVVGDLRARRFAYSNNGGAHLGGQAPPAAASGGPGGEGGGGSCTRGEGGGGGAGGAGGGGGRGPDVRELAAGVVYGLSNGTLMEWPKVTTGVRVLQELLPSITPGRPVPWDRLFQELLGDSRRLVPPTGAAEGGSGQPPDARAPVTSAVCGAGRPPGSDAAEAERRLAEEAAGPGSGEATPGSAGSAGGVVTAGGQADGGAARDGNSCCTGAEDAGRTGGFGGGAGITGRSGDAGTDGDATSGVGAAGSADGVDAAYFLAQLEHITSGRFVQEVQSPYGMYGTRSQTAIVVWHDGTGEARERSRCADGRWKETALQFQMEGWQVEG</sequence>
<dbReference type="Proteomes" id="UP000236333">
    <property type="component" value="Unassembled WGS sequence"/>
</dbReference>
<proteinExistence type="predicted"/>
<feature type="compositionally biased region" description="Low complexity" evidence="1">
    <location>
        <begin position="143"/>
        <end position="152"/>
    </location>
</feature>
<dbReference type="PANTHER" id="PTHR17985:SF8">
    <property type="entry name" value="TRANSPORT AND GOLGI ORGANIZATION PROTEIN 2 HOMOLOG"/>
    <property type="match status" value="1"/>
</dbReference>